<evidence type="ECO:0000256" key="3">
    <source>
        <dbReference type="ARBA" id="ARBA00022679"/>
    </source>
</evidence>
<proteinExistence type="predicted"/>
<keyword evidence="5" id="KW-0418">Kinase</keyword>
<keyword evidence="4" id="KW-0547">Nucleotide-binding</keyword>
<dbReference type="PIRSF" id="PIRSF000728">
    <property type="entry name" value="NAGK"/>
    <property type="match status" value="1"/>
</dbReference>
<dbReference type="NCBIfam" id="TIGR00761">
    <property type="entry name" value="argB"/>
    <property type="match status" value="1"/>
</dbReference>
<feature type="non-terminal residue" evidence="9">
    <location>
        <position position="230"/>
    </location>
</feature>
<dbReference type="InterPro" id="IPR001048">
    <property type="entry name" value="Asp/Glu/Uridylate_kinase"/>
</dbReference>
<accession>A0A383EJ67</accession>
<evidence type="ECO:0000313" key="9">
    <source>
        <dbReference type="EMBL" id="SVE56689.1"/>
    </source>
</evidence>
<dbReference type="GO" id="GO:0006526">
    <property type="term" value="P:L-arginine biosynthetic process"/>
    <property type="evidence" value="ECO:0007669"/>
    <property type="project" value="UniProtKB-KW"/>
</dbReference>
<dbReference type="Gene3D" id="3.40.1160.10">
    <property type="entry name" value="Acetylglutamate kinase-like"/>
    <property type="match status" value="1"/>
</dbReference>
<comment type="pathway">
    <text evidence="7">Amino-acid biosynthesis.</text>
</comment>
<dbReference type="PANTHER" id="PTHR23342:SF0">
    <property type="entry name" value="N-ACETYLGLUTAMATE SYNTHASE, MITOCHONDRIAL"/>
    <property type="match status" value="1"/>
</dbReference>
<reference evidence="9" key="1">
    <citation type="submission" date="2018-05" db="EMBL/GenBank/DDBJ databases">
        <authorList>
            <person name="Lanie J.A."/>
            <person name="Ng W.-L."/>
            <person name="Kazmierczak K.M."/>
            <person name="Andrzejewski T.M."/>
            <person name="Davidsen T.M."/>
            <person name="Wayne K.J."/>
            <person name="Tettelin H."/>
            <person name="Glass J.I."/>
            <person name="Rusch D."/>
            <person name="Podicherti R."/>
            <person name="Tsui H.-C.T."/>
            <person name="Winkler M.E."/>
        </authorList>
    </citation>
    <scope>NUCLEOTIDE SEQUENCE</scope>
</reference>
<dbReference type="GO" id="GO:0003991">
    <property type="term" value="F:acetylglutamate kinase activity"/>
    <property type="evidence" value="ECO:0007669"/>
    <property type="project" value="TreeGrafter"/>
</dbReference>
<keyword evidence="1" id="KW-0055">Arginine biosynthesis</keyword>
<organism evidence="9">
    <name type="scientific">marine metagenome</name>
    <dbReference type="NCBI Taxonomy" id="408172"/>
    <lineage>
        <taxon>unclassified sequences</taxon>
        <taxon>metagenomes</taxon>
        <taxon>ecological metagenomes</taxon>
    </lineage>
</organism>
<evidence type="ECO:0000259" key="8">
    <source>
        <dbReference type="Pfam" id="PF00696"/>
    </source>
</evidence>
<keyword evidence="2" id="KW-0028">Amino-acid biosynthesis</keyword>
<name>A0A383EJ67_9ZZZZ</name>
<dbReference type="EMBL" id="UINC01226274">
    <property type="protein sequence ID" value="SVE56689.1"/>
    <property type="molecule type" value="Genomic_DNA"/>
</dbReference>
<evidence type="ECO:0000256" key="4">
    <source>
        <dbReference type="ARBA" id="ARBA00022741"/>
    </source>
</evidence>
<dbReference type="PANTHER" id="PTHR23342">
    <property type="entry name" value="N-ACETYLGLUTAMATE SYNTHASE"/>
    <property type="match status" value="1"/>
</dbReference>
<keyword evidence="3" id="KW-0808">Transferase</keyword>
<dbReference type="GO" id="GO:0005737">
    <property type="term" value="C:cytoplasm"/>
    <property type="evidence" value="ECO:0007669"/>
    <property type="project" value="InterPro"/>
</dbReference>
<sequence length="230" mass="24562">YHGQTFVIKVGGEVIQDEKKLGDVARDVAILHRLDIRVVVVHGGGPQLDVLTEKLGLQVERVAGRRITSPEVLDAAKMLFRGRLSLDMVSALRRHDESAVGLSGADGNLVQAVRRPEALLEDDEGNMVQVNFGEVGDVCQVDTTILVKSLDAGTIPVVSPLAMDKEGQVLNCNADTMAAEIAIALGAAKLILMSNVPGILEDAENSSSLLHYGDLATLDEMQERGAFSRG</sequence>
<gene>
    <name evidence="9" type="ORF">METZ01_LOCUS509543</name>
</gene>
<feature type="non-terminal residue" evidence="9">
    <location>
        <position position="1"/>
    </location>
</feature>
<feature type="domain" description="Aspartate/glutamate/uridylate kinase" evidence="8">
    <location>
        <begin position="5"/>
        <end position="220"/>
    </location>
</feature>
<evidence type="ECO:0000256" key="7">
    <source>
        <dbReference type="ARBA" id="ARBA00029440"/>
    </source>
</evidence>
<evidence type="ECO:0000256" key="2">
    <source>
        <dbReference type="ARBA" id="ARBA00022605"/>
    </source>
</evidence>
<dbReference type="AlphaFoldDB" id="A0A383EJ67"/>
<dbReference type="SUPFAM" id="SSF53633">
    <property type="entry name" value="Carbamate kinase-like"/>
    <property type="match status" value="1"/>
</dbReference>
<evidence type="ECO:0000256" key="5">
    <source>
        <dbReference type="ARBA" id="ARBA00022777"/>
    </source>
</evidence>
<dbReference type="InterPro" id="IPR036393">
    <property type="entry name" value="AceGlu_kinase-like_sf"/>
</dbReference>
<evidence type="ECO:0000256" key="6">
    <source>
        <dbReference type="ARBA" id="ARBA00022840"/>
    </source>
</evidence>
<keyword evidence="6" id="KW-0067">ATP-binding</keyword>
<protein>
    <recommendedName>
        <fullName evidence="8">Aspartate/glutamate/uridylate kinase domain-containing protein</fullName>
    </recommendedName>
</protein>
<evidence type="ECO:0000256" key="1">
    <source>
        <dbReference type="ARBA" id="ARBA00022571"/>
    </source>
</evidence>
<dbReference type="GO" id="GO:0005524">
    <property type="term" value="F:ATP binding"/>
    <property type="evidence" value="ECO:0007669"/>
    <property type="project" value="UniProtKB-KW"/>
</dbReference>
<dbReference type="Pfam" id="PF00696">
    <property type="entry name" value="AA_kinase"/>
    <property type="match status" value="1"/>
</dbReference>
<dbReference type="InterPro" id="IPR004662">
    <property type="entry name" value="AcgluKinase_fam"/>
</dbReference>